<accession>A0A5B6WXW4</accession>
<dbReference type="Proteomes" id="UP000325315">
    <property type="component" value="Unassembled WGS sequence"/>
</dbReference>
<comment type="caution">
    <text evidence="1">The sequence shown here is derived from an EMBL/GenBank/DDBJ whole genome shotgun (WGS) entry which is preliminary data.</text>
</comment>
<dbReference type="EMBL" id="SMMG02000001">
    <property type="protein sequence ID" value="KAA3486308.1"/>
    <property type="molecule type" value="Genomic_DNA"/>
</dbReference>
<organism evidence="1 2">
    <name type="scientific">Gossypium australe</name>
    <dbReference type="NCBI Taxonomy" id="47621"/>
    <lineage>
        <taxon>Eukaryota</taxon>
        <taxon>Viridiplantae</taxon>
        <taxon>Streptophyta</taxon>
        <taxon>Embryophyta</taxon>
        <taxon>Tracheophyta</taxon>
        <taxon>Spermatophyta</taxon>
        <taxon>Magnoliopsida</taxon>
        <taxon>eudicotyledons</taxon>
        <taxon>Gunneridae</taxon>
        <taxon>Pentapetalae</taxon>
        <taxon>rosids</taxon>
        <taxon>malvids</taxon>
        <taxon>Malvales</taxon>
        <taxon>Malvaceae</taxon>
        <taxon>Malvoideae</taxon>
        <taxon>Gossypium</taxon>
    </lineage>
</organism>
<dbReference type="AlphaFoldDB" id="A0A5B6WXW4"/>
<dbReference type="OrthoDB" id="1938712at2759"/>
<reference evidence="2" key="1">
    <citation type="journal article" date="2019" name="Plant Biotechnol. J.">
        <title>Genome sequencing of the Australian wild diploid species Gossypium australe highlights disease resistance and delayed gland morphogenesis.</title>
        <authorList>
            <person name="Cai Y."/>
            <person name="Cai X."/>
            <person name="Wang Q."/>
            <person name="Wang P."/>
            <person name="Zhang Y."/>
            <person name="Cai C."/>
            <person name="Xu Y."/>
            <person name="Wang K."/>
            <person name="Zhou Z."/>
            <person name="Wang C."/>
            <person name="Geng S."/>
            <person name="Li B."/>
            <person name="Dong Q."/>
            <person name="Hou Y."/>
            <person name="Wang H."/>
            <person name="Ai P."/>
            <person name="Liu Z."/>
            <person name="Yi F."/>
            <person name="Sun M."/>
            <person name="An G."/>
            <person name="Cheng J."/>
            <person name="Zhang Y."/>
            <person name="Shi Q."/>
            <person name="Xie Y."/>
            <person name="Shi X."/>
            <person name="Chang Y."/>
            <person name="Huang F."/>
            <person name="Chen Y."/>
            <person name="Hong S."/>
            <person name="Mi L."/>
            <person name="Sun Q."/>
            <person name="Zhang L."/>
            <person name="Zhou B."/>
            <person name="Peng R."/>
            <person name="Zhang X."/>
            <person name="Liu F."/>
        </authorList>
    </citation>
    <scope>NUCLEOTIDE SEQUENCE [LARGE SCALE GENOMIC DNA]</scope>
    <source>
        <strain evidence="2">cv. PA1801</strain>
    </source>
</reference>
<sequence length="124" mass="14315">MNADMAMTGDGIREAQEVDDDLKIKRSHCGSGAYSDFQIDTEGCLWYKNWICVPKKPKLIRMICDEAHSSRLSIHPGSTKIRKDKYSELGKYYWKNSVDYDDTLRKNPPRLHLLSNTEPDDVFT</sequence>
<gene>
    <name evidence="1" type="ORF">EPI10_030231</name>
</gene>
<protein>
    <submittedName>
        <fullName evidence="1">Integrase</fullName>
    </submittedName>
</protein>
<evidence type="ECO:0000313" key="2">
    <source>
        <dbReference type="Proteomes" id="UP000325315"/>
    </source>
</evidence>
<keyword evidence="2" id="KW-1185">Reference proteome</keyword>
<proteinExistence type="predicted"/>
<evidence type="ECO:0000313" key="1">
    <source>
        <dbReference type="EMBL" id="KAA3486308.1"/>
    </source>
</evidence>
<name>A0A5B6WXW4_9ROSI</name>